<feature type="domain" description="CCHC-type" evidence="3">
    <location>
        <begin position="386"/>
        <end position="401"/>
    </location>
</feature>
<dbReference type="SUPFAM" id="SSF57756">
    <property type="entry name" value="Retrovirus zinc finger-like domains"/>
    <property type="match status" value="1"/>
</dbReference>
<sequence length="438" mass="50669">MASNTTSKTSTTDAITTPTRSTIHEDTEGEKVKEVMDFWDSLPERYKVMVLEKEARATGTKQKVVSHTTTTTHTLPITTTPQVSHTIQPATLFPPPTVTSRTPPGLAMPTESHLDISHHYRPYTTPSHYTPAPTFIMPEFSNYETFSGAPNESWENFIDRFEIHILTYRFNDQQKALNLPRTFREPAFTKYKDLIREKPNCTTNYILLKEELRKIFTVHSRLQARNLNNIVQGKRTVGEYYVELAAACQSAYADVPEIHRNKFLLDKFTQGLRDPIRRVVDSKSNLSLKQAIIEAEKAELSEIPTNPPKLVAQVQGRDEIEPLRRQIENLREMIHRQTCSNREQPQQTRYDNRPEQNFNAYRNEQGHKTFAPNADNQKPKHFNFTCYKCNERGHRARECRSKPIHVIQTENMNDEDYAEYMLSRPPEDAEATINVVNF</sequence>
<gene>
    <name evidence="4" type="ORF">EB796_020502</name>
</gene>
<feature type="region of interest" description="Disordered" evidence="2">
    <location>
        <begin position="81"/>
        <end position="102"/>
    </location>
</feature>
<evidence type="ECO:0000313" key="5">
    <source>
        <dbReference type="Proteomes" id="UP000593567"/>
    </source>
</evidence>
<dbReference type="AlphaFoldDB" id="A0A7J7J4S7"/>
<organism evidence="4 5">
    <name type="scientific">Bugula neritina</name>
    <name type="common">Brown bryozoan</name>
    <name type="synonym">Sertularia neritina</name>
    <dbReference type="NCBI Taxonomy" id="10212"/>
    <lineage>
        <taxon>Eukaryota</taxon>
        <taxon>Metazoa</taxon>
        <taxon>Spiralia</taxon>
        <taxon>Lophotrochozoa</taxon>
        <taxon>Bryozoa</taxon>
        <taxon>Gymnolaemata</taxon>
        <taxon>Cheilostomatida</taxon>
        <taxon>Flustrina</taxon>
        <taxon>Buguloidea</taxon>
        <taxon>Bugulidae</taxon>
        <taxon>Bugula</taxon>
    </lineage>
</organism>
<evidence type="ECO:0000313" key="4">
    <source>
        <dbReference type="EMBL" id="KAF6021189.1"/>
    </source>
</evidence>
<dbReference type="Gene3D" id="4.10.60.10">
    <property type="entry name" value="Zinc finger, CCHC-type"/>
    <property type="match status" value="1"/>
</dbReference>
<keyword evidence="1" id="KW-0862">Zinc</keyword>
<dbReference type="SMART" id="SM00343">
    <property type="entry name" value="ZnF_C2HC"/>
    <property type="match status" value="1"/>
</dbReference>
<dbReference type="GO" id="GO:0003676">
    <property type="term" value="F:nucleic acid binding"/>
    <property type="evidence" value="ECO:0007669"/>
    <property type="project" value="InterPro"/>
</dbReference>
<dbReference type="PROSITE" id="PS50158">
    <property type="entry name" value="ZF_CCHC"/>
    <property type="match status" value="1"/>
</dbReference>
<reference evidence="4" key="1">
    <citation type="submission" date="2020-06" db="EMBL/GenBank/DDBJ databases">
        <title>Draft genome of Bugula neritina, a colonial animal packing powerful symbionts and potential medicines.</title>
        <authorList>
            <person name="Rayko M."/>
        </authorList>
    </citation>
    <scope>NUCLEOTIDE SEQUENCE [LARGE SCALE GENOMIC DNA]</scope>
    <source>
        <strain evidence="4">Kwan_BN1</strain>
    </source>
</reference>
<keyword evidence="1" id="KW-0479">Metal-binding</keyword>
<evidence type="ECO:0000256" key="1">
    <source>
        <dbReference type="PROSITE-ProRule" id="PRU00047"/>
    </source>
</evidence>
<evidence type="ECO:0000259" key="3">
    <source>
        <dbReference type="PROSITE" id="PS50158"/>
    </source>
</evidence>
<dbReference type="OrthoDB" id="10052901at2759"/>
<feature type="compositionally biased region" description="Low complexity" evidence="2">
    <location>
        <begin position="1"/>
        <end position="21"/>
    </location>
</feature>
<feature type="region of interest" description="Disordered" evidence="2">
    <location>
        <begin position="1"/>
        <end position="28"/>
    </location>
</feature>
<proteinExistence type="predicted"/>
<dbReference type="GO" id="GO:0008270">
    <property type="term" value="F:zinc ion binding"/>
    <property type="evidence" value="ECO:0007669"/>
    <property type="project" value="UniProtKB-KW"/>
</dbReference>
<accession>A0A7J7J4S7</accession>
<dbReference type="InterPro" id="IPR001878">
    <property type="entry name" value="Znf_CCHC"/>
</dbReference>
<keyword evidence="5" id="KW-1185">Reference proteome</keyword>
<name>A0A7J7J4S7_BUGNE</name>
<dbReference type="Pfam" id="PF00098">
    <property type="entry name" value="zf-CCHC"/>
    <property type="match status" value="1"/>
</dbReference>
<dbReference type="InterPro" id="IPR036875">
    <property type="entry name" value="Znf_CCHC_sf"/>
</dbReference>
<evidence type="ECO:0000256" key="2">
    <source>
        <dbReference type="SAM" id="MobiDB-lite"/>
    </source>
</evidence>
<dbReference type="Proteomes" id="UP000593567">
    <property type="component" value="Unassembled WGS sequence"/>
</dbReference>
<keyword evidence="1" id="KW-0863">Zinc-finger</keyword>
<protein>
    <recommendedName>
        <fullName evidence="3">CCHC-type domain-containing protein</fullName>
    </recommendedName>
</protein>
<comment type="caution">
    <text evidence="4">The sequence shown here is derived from an EMBL/GenBank/DDBJ whole genome shotgun (WGS) entry which is preliminary data.</text>
</comment>
<dbReference type="EMBL" id="VXIV02003101">
    <property type="protein sequence ID" value="KAF6021189.1"/>
    <property type="molecule type" value="Genomic_DNA"/>
</dbReference>